<evidence type="ECO:0000313" key="2">
    <source>
        <dbReference type="EMBL" id="GAA4797128.1"/>
    </source>
</evidence>
<dbReference type="Proteomes" id="UP001500187">
    <property type="component" value="Unassembled WGS sequence"/>
</dbReference>
<evidence type="ECO:0000259" key="1">
    <source>
        <dbReference type="Pfam" id="PF03819"/>
    </source>
</evidence>
<sequence>MTQLENAGSQFQRLVTIMDTLRSPGGCPWDGEQTHESLLRYLIEEAYEVVEAIEAPAGIDRALLKEELGDVLLQVVFHSRVAEETPAEQGGFDIVQVLTALNDKLERRHPHVFGDEEAVTGDDVLTRWDELKKKEKPERTGPLDGIPPHLPALALAEKTLSKASKAGLLDPEEMGAGTSFTTEEELGEHLLTLVAAAKSRGLDAERALRSATRKLIDQHS</sequence>
<dbReference type="InterPro" id="IPR048015">
    <property type="entry name" value="NTP-PPase_MazG-like_N"/>
</dbReference>
<dbReference type="SUPFAM" id="SSF101386">
    <property type="entry name" value="all-alpha NTP pyrophosphatases"/>
    <property type="match status" value="1"/>
</dbReference>
<feature type="domain" description="NTP pyrophosphohydrolase MazG-like" evidence="1">
    <location>
        <begin position="33"/>
        <end position="113"/>
    </location>
</feature>
<protein>
    <submittedName>
        <fullName evidence="2">Nucleoside triphosphate pyrophosphohydrolase</fullName>
    </submittedName>
</protein>
<dbReference type="RefSeq" id="WP_345446267.1">
    <property type="nucleotide sequence ID" value="NZ_BAABKP010000002.1"/>
</dbReference>
<name>A0ABP9BKZ1_9MICC</name>
<gene>
    <name evidence="2" type="primary">mazG</name>
    <name evidence="2" type="ORF">GCM10023352_15890</name>
</gene>
<dbReference type="InterPro" id="IPR011551">
    <property type="entry name" value="NTP_PyrPHydrolase_MazG"/>
</dbReference>
<dbReference type="PANTHER" id="PTHR30522">
    <property type="entry name" value="NUCLEOSIDE TRIPHOSPHATE PYROPHOSPHOHYDROLASE"/>
    <property type="match status" value="1"/>
</dbReference>
<dbReference type="NCBIfam" id="TIGR00444">
    <property type="entry name" value="mazG"/>
    <property type="match status" value="1"/>
</dbReference>
<dbReference type="Pfam" id="PF03819">
    <property type="entry name" value="MazG"/>
    <property type="match status" value="1"/>
</dbReference>
<dbReference type="InterPro" id="IPR004518">
    <property type="entry name" value="MazG-like_dom"/>
</dbReference>
<reference evidence="3" key="1">
    <citation type="journal article" date="2019" name="Int. J. Syst. Evol. Microbiol.">
        <title>The Global Catalogue of Microorganisms (GCM) 10K type strain sequencing project: providing services to taxonomists for standard genome sequencing and annotation.</title>
        <authorList>
            <consortium name="The Broad Institute Genomics Platform"/>
            <consortium name="The Broad Institute Genome Sequencing Center for Infectious Disease"/>
            <person name="Wu L."/>
            <person name="Ma J."/>
        </authorList>
    </citation>
    <scope>NUCLEOTIDE SEQUENCE [LARGE SCALE GENOMIC DNA]</scope>
    <source>
        <strain evidence="3">JCM 18541</strain>
    </source>
</reference>
<proteinExistence type="predicted"/>
<keyword evidence="3" id="KW-1185">Reference proteome</keyword>
<dbReference type="CDD" id="cd11528">
    <property type="entry name" value="NTP-PPase_MazG_Nterm"/>
    <property type="match status" value="1"/>
</dbReference>
<evidence type="ECO:0000313" key="3">
    <source>
        <dbReference type="Proteomes" id="UP001500187"/>
    </source>
</evidence>
<comment type="caution">
    <text evidence="2">The sequence shown here is derived from an EMBL/GenBank/DDBJ whole genome shotgun (WGS) entry which is preliminary data.</text>
</comment>
<dbReference type="Gene3D" id="1.10.287.1080">
    <property type="entry name" value="MazG-like"/>
    <property type="match status" value="2"/>
</dbReference>
<accession>A0ABP9BKZ1</accession>
<dbReference type="PANTHER" id="PTHR30522:SF0">
    <property type="entry name" value="NUCLEOSIDE TRIPHOSPHATE PYROPHOSPHOHYDROLASE"/>
    <property type="match status" value="1"/>
</dbReference>
<dbReference type="EMBL" id="BAABKP010000002">
    <property type="protein sequence ID" value="GAA4797128.1"/>
    <property type="molecule type" value="Genomic_DNA"/>
</dbReference>
<organism evidence="2 3">
    <name type="scientific">Rothia endophytica</name>
    <dbReference type="NCBI Taxonomy" id="1324766"/>
    <lineage>
        <taxon>Bacteria</taxon>
        <taxon>Bacillati</taxon>
        <taxon>Actinomycetota</taxon>
        <taxon>Actinomycetes</taxon>
        <taxon>Micrococcales</taxon>
        <taxon>Micrococcaceae</taxon>
        <taxon>Rothia</taxon>
    </lineage>
</organism>